<evidence type="ECO:0000259" key="10">
    <source>
        <dbReference type="PROSITE" id="PS51910"/>
    </source>
</evidence>
<dbReference type="PROSITE" id="PS01095">
    <property type="entry name" value="GH18_1"/>
    <property type="match status" value="1"/>
</dbReference>
<comment type="caution">
    <text evidence="11">The sequence shown here is derived from an EMBL/GenBank/DDBJ whole genome shotgun (WGS) entry which is preliminary data.</text>
</comment>
<keyword evidence="7" id="KW-0326">Glycosidase</keyword>
<keyword evidence="9" id="KW-0732">Signal</keyword>
<dbReference type="PANTHER" id="PTHR45708">
    <property type="entry name" value="ENDOCHITINASE"/>
    <property type="match status" value="1"/>
</dbReference>
<dbReference type="GO" id="GO:0006032">
    <property type="term" value="P:chitin catabolic process"/>
    <property type="evidence" value="ECO:0007669"/>
    <property type="project" value="UniProtKB-KW"/>
</dbReference>
<reference evidence="11" key="1">
    <citation type="submission" date="2014-01" db="EMBL/GenBank/DDBJ databases">
        <title>The genome of the white-rot fungus Pycnoporus cinnabarinus: a basidiomycete model with a versatile arsenal for lignocellulosic biomass breakdown.</title>
        <authorList>
            <person name="Levasseur A."/>
            <person name="Lomascolo A."/>
            <person name="Ruiz-Duenas F.J."/>
            <person name="Uzan E."/>
            <person name="Piumi F."/>
            <person name="Kues U."/>
            <person name="Ram A.F.J."/>
            <person name="Murat C."/>
            <person name="Haon M."/>
            <person name="Benoit I."/>
            <person name="Arfi Y."/>
            <person name="Chevret D."/>
            <person name="Drula E."/>
            <person name="Kwon M.J."/>
            <person name="Gouret P."/>
            <person name="Lesage-Meessen L."/>
            <person name="Lombard V."/>
            <person name="Mariette J."/>
            <person name="Noirot C."/>
            <person name="Park J."/>
            <person name="Patyshakuliyeva A."/>
            <person name="Wieneger R.A.B."/>
            <person name="Wosten H.A.B."/>
            <person name="Martin F."/>
            <person name="Coutinho P.M."/>
            <person name="de Vries R."/>
            <person name="Martinez A.T."/>
            <person name="Klopp C."/>
            <person name="Pontarotti P."/>
            <person name="Henrissat B."/>
            <person name="Record E."/>
        </authorList>
    </citation>
    <scope>NUCLEOTIDE SEQUENCE [LARGE SCALE GENOMIC DNA]</scope>
    <source>
        <strain evidence="11">BRFM137</strain>
    </source>
</reference>
<keyword evidence="4 11" id="KW-0378">Hydrolase</keyword>
<dbReference type="PROSITE" id="PS51910">
    <property type="entry name" value="GH18_2"/>
    <property type="match status" value="1"/>
</dbReference>
<evidence type="ECO:0000256" key="4">
    <source>
        <dbReference type="ARBA" id="ARBA00022801"/>
    </source>
</evidence>
<dbReference type="OrthoDB" id="6020543at2759"/>
<dbReference type="InterPro" id="IPR050542">
    <property type="entry name" value="Glycosyl_Hydrlase18_Chitinase"/>
</dbReference>
<evidence type="ECO:0000256" key="2">
    <source>
        <dbReference type="ARBA" id="ARBA00012729"/>
    </source>
</evidence>
<dbReference type="InterPro" id="IPR001223">
    <property type="entry name" value="Glyco_hydro18_cat"/>
</dbReference>
<sequence length="455" mass="50705">MSLFRLAAALSALCIAAIPAVAFDNSRSDNLAVYWGQNSYGATHLSDVANWQKPIDYYCQDDTINAIPIAFLNVFQSTGGFPSINLASTCNTDDNGVFAGTSLPNCTFLASAIEYCQSRGKIVTISLGGATGAASFTSAGQATAFGDTIWDLFLGGDSQFRPFGGAVLDGIDLDIEGGNTVFFDSFIGRIRQLASIAGGKRYYVTAAPQCPYPDAYLGTVLNLASFDAVYVQFYNNWCGLQNYNNIWAWDFASWDTWAKSTSVNPNVKIYIGAPASSTAAGSGYVDATTLGNIAIQQRGNYSSFGGVMLWDASQAYASQESDQTWQWRIHNIEPGYCLYYRFINFDAFLFYDHADHRHVHSYSFIYSHFFHRHCYSLHLHLHMFSEHADASFYPHFCHRHFNSFFYSHIDSYDIDFAKLFFDQGVFHLDQGILHLDQGIFHLDQGVFHLNQGKHD</sequence>
<dbReference type="STRING" id="5643.A0A060SBU5"/>
<dbReference type="InterPro" id="IPR045321">
    <property type="entry name" value="Cts1-like"/>
</dbReference>
<evidence type="ECO:0000256" key="3">
    <source>
        <dbReference type="ARBA" id="ARBA00022669"/>
    </source>
</evidence>
<evidence type="ECO:0000313" key="12">
    <source>
        <dbReference type="Proteomes" id="UP000029665"/>
    </source>
</evidence>
<dbReference type="GO" id="GO:0000272">
    <property type="term" value="P:polysaccharide catabolic process"/>
    <property type="evidence" value="ECO:0007669"/>
    <property type="project" value="UniProtKB-KW"/>
</dbReference>
<evidence type="ECO:0000256" key="1">
    <source>
        <dbReference type="ARBA" id="ARBA00000822"/>
    </source>
</evidence>
<dbReference type="HOGENOM" id="CLU_007818_0_1_1"/>
<dbReference type="InterPro" id="IPR001579">
    <property type="entry name" value="Glyco_hydro_18_chit_AS"/>
</dbReference>
<organism evidence="11 12">
    <name type="scientific">Pycnoporus cinnabarinus</name>
    <name type="common">Cinnabar-red polypore</name>
    <name type="synonym">Trametes cinnabarina</name>
    <dbReference type="NCBI Taxonomy" id="5643"/>
    <lineage>
        <taxon>Eukaryota</taxon>
        <taxon>Fungi</taxon>
        <taxon>Dikarya</taxon>
        <taxon>Basidiomycota</taxon>
        <taxon>Agaricomycotina</taxon>
        <taxon>Agaricomycetes</taxon>
        <taxon>Polyporales</taxon>
        <taxon>Polyporaceae</taxon>
        <taxon>Trametes</taxon>
    </lineage>
</organism>
<dbReference type="OMA" id="CQANGKT"/>
<dbReference type="EMBL" id="CCBP010000107">
    <property type="protein sequence ID" value="CDO71800.1"/>
    <property type="molecule type" value="Genomic_DNA"/>
</dbReference>
<keyword evidence="12" id="KW-1185">Reference proteome</keyword>
<dbReference type="SUPFAM" id="SSF51445">
    <property type="entry name" value="(Trans)glycosidases"/>
    <property type="match status" value="1"/>
</dbReference>
<dbReference type="Proteomes" id="UP000029665">
    <property type="component" value="Unassembled WGS sequence"/>
</dbReference>
<dbReference type="CDD" id="cd02877">
    <property type="entry name" value="GH18_hevamine_XipI_class_III"/>
    <property type="match status" value="1"/>
</dbReference>
<evidence type="ECO:0000313" key="11">
    <source>
        <dbReference type="EMBL" id="CDO71800.1"/>
    </source>
</evidence>
<dbReference type="InterPro" id="IPR017853">
    <property type="entry name" value="GH"/>
</dbReference>
<keyword evidence="5" id="KW-0146">Chitin degradation</keyword>
<gene>
    <name evidence="11" type="ORF">BN946_scf184939.g24</name>
</gene>
<evidence type="ECO:0000256" key="5">
    <source>
        <dbReference type="ARBA" id="ARBA00023024"/>
    </source>
</evidence>
<dbReference type="EC" id="3.2.1.14" evidence="2"/>
<evidence type="ECO:0000256" key="9">
    <source>
        <dbReference type="SAM" id="SignalP"/>
    </source>
</evidence>
<keyword evidence="6" id="KW-0119">Carbohydrate metabolism</keyword>
<proteinExistence type="predicted"/>
<dbReference type="GO" id="GO:0005576">
    <property type="term" value="C:extracellular region"/>
    <property type="evidence" value="ECO:0007669"/>
    <property type="project" value="TreeGrafter"/>
</dbReference>
<feature type="signal peptide" evidence="9">
    <location>
        <begin position="1"/>
        <end position="22"/>
    </location>
</feature>
<name>A0A060SBU5_PYCCI</name>
<evidence type="ECO:0000256" key="6">
    <source>
        <dbReference type="ARBA" id="ARBA00023277"/>
    </source>
</evidence>
<keyword evidence="8" id="KW-0624">Polysaccharide degradation</keyword>
<dbReference type="AlphaFoldDB" id="A0A060SBU5"/>
<evidence type="ECO:0000256" key="8">
    <source>
        <dbReference type="ARBA" id="ARBA00023326"/>
    </source>
</evidence>
<evidence type="ECO:0000256" key="7">
    <source>
        <dbReference type="ARBA" id="ARBA00023295"/>
    </source>
</evidence>
<comment type="catalytic activity">
    <reaction evidence="1">
        <text>Random endo-hydrolysis of N-acetyl-beta-D-glucosaminide (1-&gt;4)-beta-linkages in chitin and chitodextrins.</text>
        <dbReference type="EC" id="3.2.1.14"/>
    </reaction>
</comment>
<dbReference type="PANTHER" id="PTHR45708:SF49">
    <property type="entry name" value="ENDOCHITINASE"/>
    <property type="match status" value="1"/>
</dbReference>
<feature type="chain" id="PRO_5001590980" description="chitinase" evidence="9">
    <location>
        <begin position="23"/>
        <end position="455"/>
    </location>
</feature>
<feature type="domain" description="GH18" evidence="10">
    <location>
        <begin position="29"/>
        <end position="336"/>
    </location>
</feature>
<dbReference type="Gene3D" id="3.20.20.80">
    <property type="entry name" value="Glycosidases"/>
    <property type="match status" value="1"/>
</dbReference>
<dbReference type="GO" id="GO:0008843">
    <property type="term" value="F:endochitinase activity"/>
    <property type="evidence" value="ECO:0007669"/>
    <property type="project" value="UniProtKB-EC"/>
</dbReference>
<dbReference type="GO" id="GO:0008061">
    <property type="term" value="F:chitin binding"/>
    <property type="evidence" value="ECO:0007669"/>
    <property type="project" value="UniProtKB-KW"/>
</dbReference>
<accession>A0A060SBU5</accession>
<keyword evidence="3" id="KW-0147">Chitin-binding</keyword>
<protein>
    <recommendedName>
        <fullName evidence="2">chitinase</fullName>
        <ecNumber evidence="2">3.2.1.14</ecNumber>
    </recommendedName>
</protein>